<dbReference type="GO" id="GO:0016042">
    <property type="term" value="P:lipid catabolic process"/>
    <property type="evidence" value="ECO:0007669"/>
    <property type="project" value="UniProtKB-UniRule"/>
</dbReference>
<evidence type="ECO:0000256" key="3">
    <source>
        <dbReference type="ARBA" id="ARBA00023098"/>
    </source>
</evidence>
<name>A0A1M6APW1_9FIRM</name>
<dbReference type="InterPro" id="IPR050301">
    <property type="entry name" value="NTE"/>
</dbReference>
<feature type="active site" description="Nucleophile" evidence="4">
    <location>
        <position position="37"/>
    </location>
</feature>
<organism evidence="6 7">
    <name type="scientific">Thermoclostridium caenicola</name>
    <dbReference type="NCBI Taxonomy" id="659425"/>
    <lineage>
        <taxon>Bacteria</taxon>
        <taxon>Bacillati</taxon>
        <taxon>Bacillota</taxon>
        <taxon>Clostridia</taxon>
        <taxon>Eubacteriales</taxon>
        <taxon>Oscillospiraceae</taxon>
        <taxon>Thermoclostridium</taxon>
    </lineage>
</organism>
<evidence type="ECO:0000259" key="5">
    <source>
        <dbReference type="PROSITE" id="PS51635"/>
    </source>
</evidence>
<keyword evidence="1 4" id="KW-0378">Hydrolase</keyword>
<dbReference type="Pfam" id="PF01734">
    <property type="entry name" value="Patatin"/>
    <property type="match status" value="1"/>
</dbReference>
<proteinExistence type="predicted"/>
<sequence>MIGLALEGGGARGAFHMGVIKAFLEEGYDIGGVTGTSIGALNGAVLVQGAFEEGFRIWENLTPSQLFDIDDEEYRKLIRRDFDRETALQFAARIGGIIRNKGIDTSRLKQFLQGIIDEDKIRQSPMDFGLVTISLSGLKPLELYKEDIPKGQMIDYLMASANFPGFRLKEIENKYYIDGGLYDNCPINLLARKGYREIYAVRTLGIGMFRHIRYSDVKVTQILPSEPLGRIFDFSRDLIRRNLKMGYYDGLRVIRGLKGRKYCIKPVEEELMLRALYRVPEEQIGHLASLFGLGQTGTRRMLLVKILPEIGGKLGLKDDADFQDIVINLLERLAEEQALPRYQIYEMKDFLTAIRERNMPETSEAAGITAAIRNRITESLTGKHRLLEAARMIAENLMLD</sequence>
<dbReference type="CDD" id="cd07209">
    <property type="entry name" value="Pat_hypo_Ecoli_Z1214_like"/>
    <property type="match status" value="1"/>
</dbReference>
<keyword evidence="3 4" id="KW-0443">Lipid metabolism</keyword>
<dbReference type="OrthoDB" id="9770965at2"/>
<keyword evidence="7" id="KW-1185">Reference proteome</keyword>
<evidence type="ECO:0000256" key="4">
    <source>
        <dbReference type="PROSITE-ProRule" id="PRU01161"/>
    </source>
</evidence>
<dbReference type="EMBL" id="FQZP01000001">
    <property type="protein sequence ID" value="SHI38437.1"/>
    <property type="molecule type" value="Genomic_DNA"/>
</dbReference>
<feature type="short sequence motif" description="GXSXG" evidence="4">
    <location>
        <begin position="35"/>
        <end position="39"/>
    </location>
</feature>
<dbReference type="Proteomes" id="UP000324781">
    <property type="component" value="Unassembled WGS sequence"/>
</dbReference>
<feature type="domain" description="PNPLA" evidence="5">
    <location>
        <begin position="4"/>
        <end position="191"/>
    </location>
</feature>
<dbReference type="SUPFAM" id="SSF52151">
    <property type="entry name" value="FabD/lysophospholipase-like"/>
    <property type="match status" value="1"/>
</dbReference>
<dbReference type="Gene3D" id="3.40.1090.10">
    <property type="entry name" value="Cytosolic phospholipase A2 catalytic domain"/>
    <property type="match status" value="2"/>
</dbReference>
<feature type="active site" description="Proton acceptor" evidence="4">
    <location>
        <position position="178"/>
    </location>
</feature>
<evidence type="ECO:0000256" key="1">
    <source>
        <dbReference type="ARBA" id="ARBA00022801"/>
    </source>
</evidence>
<keyword evidence="2 4" id="KW-0442">Lipid degradation</keyword>
<evidence type="ECO:0000256" key="2">
    <source>
        <dbReference type="ARBA" id="ARBA00022963"/>
    </source>
</evidence>
<dbReference type="PROSITE" id="PS51635">
    <property type="entry name" value="PNPLA"/>
    <property type="match status" value="1"/>
</dbReference>
<dbReference type="PANTHER" id="PTHR14226:SF29">
    <property type="entry name" value="NEUROPATHY TARGET ESTERASE SWS"/>
    <property type="match status" value="1"/>
</dbReference>
<dbReference type="RefSeq" id="WP_149677386.1">
    <property type="nucleotide sequence ID" value="NZ_DAONMB010000014.1"/>
</dbReference>
<protein>
    <submittedName>
        <fullName evidence="6">NTE family protein</fullName>
    </submittedName>
</protein>
<dbReference type="AlphaFoldDB" id="A0A1M6APW1"/>
<dbReference type="InterPro" id="IPR016035">
    <property type="entry name" value="Acyl_Trfase/lysoPLipase"/>
</dbReference>
<accession>A0A1M6APW1</accession>
<dbReference type="InterPro" id="IPR002641">
    <property type="entry name" value="PNPLA_dom"/>
</dbReference>
<dbReference type="GO" id="GO:0016787">
    <property type="term" value="F:hydrolase activity"/>
    <property type="evidence" value="ECO:0007669"/>
    <property type="project" value="UniProtKB-UniRule"/>
</dbReference>
<gene>
    <name evidence="6" type="ORF">SAMN05444373_1001118</name>
</gene>
<reference evidence="6 7" key="1">
    <citation type="submission" date="2016-11" db="EMBL/GenBank/DDBJ databases">
        <authorList>
            <person name="Varghese N."/>
            <person name="Submissions S."/>
        </authorList>
    </citation>
    <scope>NUCLEOTIDE SEQUENCE [LARGE SCALE GENOMIC DNA]</scope>
    <source>
        <strain evidence="6 7">DSM 19027</strain>
    </source>
</reference>
<dbReference type="PANTHER" id="PTHR14226">
    <property type="entry name" value="NEUROPATHY TARGET ESTERASE/SWISS CHEESE D.MELANOGASTER"/>
    <property type="match status" value="1"/>
</dbReference>
<evidence type="ECO:0000313" key="6">
    <source>
        <dbReference type="EMBL" id="SHI38437.1"/>
    </source>
</evidence>
<evidence type="ECO:0000313" key="7">
    <source>
        <dbReference type="Proteomes" id="UP000324781"/>
    </source>
</evidence>
<feature type="short sequence motif" description="DGA/G" evidence="4">
    <location>
        <begin position="178"/>
        <end position="180"/>
    </location>
</feature>
<feature type="short sequence motif" description="GXGXXG" evidence="4">
    <location>
        <begin position="8"/>
        <end position="13"/>
    </location>
</feature>